<name>J9C0C1_9ZZZZ</name>
<proteinExistence type="predicted"/>
<sequence length="34" mass="3982">MPHRNVIYPDKQSASCLVYLQIVGRFLRVCLHHS</sequence>
<evidence type="ECO:0000313" key="1">
    <source>
        <dbReference type="EMBL" id="EJW93270.1"/>
    </source>
</evidence>
<accession>J9C0C1</accession>
<dbReference type="AlphaFoldDB" id="J9C0C1"/>
<gene>
    <name evidence="1" type="ORF">EVA_18623</name>
</gene>
<organism evidence="1">
    <name type="scientific">gut metagenome</name>
    <dbReference type="NCBI Taxonomy" id="749906"/>
    <lineage>
        <taxon>unclassified sequences</taxon>
        <taxon>metagenomes</taxon>
        <taxon>organismal metagenomes</taxon>
    </lineage>
</organism>
<dbReference type="EMBL" id="AMCI01007073">
    <property type="protein sequence ID" value="EJW93270.1"/>
    <property type="molecule type" value="Genomic_DNA"/>
</dbReference>
<protein>
    <submittedName>
        <fullName evidence="1">Uncharacterized protein</fullName>
    </submittedName>
</protein>
<comment type="caution">
    <text evidence="1">The sequence shown here is derived from an EMBL/GenBank/DDBJ whole genome shotgun (WGS) entry which is preliminary data.</text>
</comment>
<reference evidence="1" key="1">
    <citation type="journal article" date="2012" name="PLoS ONE">
        <title>Gene sets for utilization of primary and secondary nutrition supplies in the distal gut of endangered iberian lynx.</title>
        <authorList>
            <person name="Alcaide M."/>
            <person name="Messina E."/>
            <person name="Richter M."/>
            <person name="Bargiela R."/>
            <person name="Peplies J."/>
            <person name="Huws S.A."/>
            <person name="Newbold C.J."/>
            <person name="Golyshin P.N."/>
            <person name="Simon M.A."/>
            <person name="Lopez G."/>
            <person name="Yakimov M.M."/>
            <person name="Ferrer M."/>
        </authorList>
    </citation>
    <scope>NUCLEOTIDE SEQUENCE</scope>
</reference>